<proteinExistence type="predicted"/>
<dbReference type="Proteomes" id="UP001431429">
    <property type="component" value="Unassembled WGS sequence"/>
</dbReference>
<dbReference type="RefSeq" id="WP_250923051.1">
    <property type="nucleotide sequence ID" value="NZ_JAMQAW010000042.1"/>
</dbReference>
<comment type="caution">
    <text evidence="1">The sequence shown here is derived from an EMBL/GenBank/DDBJ whole genome shotgun (WGS) entry which is preliminary data.</text>
</comment>
<evidence type="ECO:0000313" key="1">
    <source>
        <dbReference type="EMBL" id="MCM2392726.1"/>
    </source>
</evidence>
<organism evidence="1 2">
    <name type="scientific">Streptomyces albipurpureus</name>
    <dbReference type="NCBI Taxonomy" id="2897419"/>
    <lineage>
        <taxon>Bacteria</taxon>
        <taxon>Bacillati</taxon>
        <taxon>Actinomycetota</taxon>
        <taxon>Actinomycetes</taxon>
        <taxon>Kitasatosporales</taxon>
        <taxon>Streptomycetaceae</taxon>
        <taxon>Streptomyces</taxon>
    </lineage>
</organism>
<sequence length="251" mass="26837">MTGTGFLASAQDTPLTVAARRLTDGLTAFQLRPVLLSRRHPGDIYTVQLSDFVTYTVAGTRITGRFTDTHARALEHALAGHAVAAEVTAERGARLALRTVRDVAGLADLVWKDLPDDCRAAHQLRTAFHAAGRALRTSPDGIHPHVADGAITIGEIDVPQALLLLELLDGTPPRPTRGRCDCRYLQAIADALRGRLRTTTPRITVTAQPSCTSDSSEHIIAVGPAPVEHIQSLTTRITTHPAQAHAAPETA</sequence>
<reference evidence="1" key="1">
    <citation type="submission" date="2022-06" db="EMBL/GenBank/DDBJ databases">
        <title>Genome public.</title>
        <authorList>
            <person name="Sun Q."/>
        </authorList>
    </citation>
    <scope>NUCLEOTIDE SEQUENCE</scope>
    <source>
        <strain evidence="1">CWNU-1</strain>
    </source>
</reference>
<accession>A0ABT0UZZ1</accession>
<dbReference type="EMBL" id="JAMQAW010000042">
    <property type="protein sequence ID" value="MCM2392726.1"/>
    <property type="molecule type" value="Genomic_DNA"/>
</dbReference>
<protein>
    <submittedName>
        <fullName evidence="1">Uncharacterized protein</fullName>
    </submittedName>
</protein>
<evidence type="ECO:0000313" key="2">
    <source>
        <dbReference type="Proteomes" id="UP001431429"/>
    </source>
</evidence>
<name>A0ABT0UZZ1_9ACTN</name>
<keyword evidence="2" id="KW-1185">Reference proteome</keyword>
<gene>
    <name evidence="1" type="ORF">NBG84_31320</name>
</gene>